<comment type="similarity">
    <text evidence="5">Belongs to the EMC4 family.</text>
</comment>
<dbReference type="Gene3D" id="3.90.70.10">
    <property type="entry name" value="Cysteine proteinases"/>
    <property type="match status" value="1"/>
</dbReference>
<keyword evidence="13 25" id="KW-0812">Transmembrane</keyword>
<evidence type="ECO:0000259" key="26">
    <source>
        <dbReference type="PROSITE" id="PS50235"/>
    </source>
</evidence>
<feature type="compositionally biased region" description="Basic residues" evidence="24">
    <location>
        <begin position="232"/>
        <end position="245"/>
    </location>
</feature>
<gene>
    <name evidence="28" type="ORF">JOQ06_021115</name>
</gene>
<evidence type="ECO:0000256" key="20">
    <source>
        <dbReference type="ARBA" id="ARBA00022989"/>
    </source>
</evidence>
<dbReference type="PROSITE" id="PS50235">
    <property type="entry name" value="USP_3"/>
    <property type="match status" value="1"/>
</dbReference>
<comment type="caution">
    <text evidence="28">The sequence shown here is derived from an EMBL/GenBank/DDBJ whole genome shotgun (WGS) entry which is preliminary data.</text>
</comment>
<reference evidence="28" key="1">
    <citation type="submission" date="2022-11" db="EMBL/GenBank/DDBJ databases">
        <title>Chromosome-level genome of Pogonophryne albipinna.</title>
        <authorList>
            <person name="Jo E."/>
        </authorList>
    </citation>
    <scope>NUCLEOTIDE SEQUENCE</scope>
    <source>
        <strain evidence="28">SGF0006</strain>
        <tissue evidence="28">Muscle</tissue>
    </source>
</reference>
<evidence type="ECO:0000256" key="25">
    <source>
        <dbReference type="SAM" id="Phobius"/>
    </source>
</evidence>
<evidence type="ECO:0000256" key="24">
    <source>
        <dbReference type="SAM" id="MobiDB-lite"/>
    </source>
</evidence>
<dbReference type="InterPro" id="IPR009445">
    <property type="entry name" value="TMEM85/Emc4"/>
</dbReference>
<keyword evidence="29" id="KW-1185">Reference proteome</keyword>
<comment type="catalytic activity">
    <reaction evidence="1">
        <text>Thiol-dependent hydrolysis of ester, thioester, amide, peptide and isopeptide bonds formed by the C-terminal Gly of ubiquitin (a 76-residue protein attached to proteins as an intracellular targeting signal).</text>
        <dbReference type="EC" id="3.4.19.12"/>
    </reaction>
</comment>
<dbReference type="EC" id="3.4.19.12" evidence="8"/>
<feature type="region of interest" description="Disordered" evidence="24">
    <location>
        <begin position="353"/>
        <end position="486"/>
    </location>
</feature>
<evidence type="ECO:0000256" key="22">
    <source>
        <dbReference type="ARBA" id="ARBA00025707"/>
    </source>
</evidence>
<evidence type="ECO:0000256" key="13">
    <source>
        <dbReference type="ARBA" id="ARBA00022692"/>
    </source>
</evidence>
<dbReference type="GO" id="GO:0004843">
    <property type="term" value="F:cysteine-type deubiquitinase activity"/>
    <property type="evidence" value="ECO:0007669"/>
    <property type="project" value="UniProtKB-EC"/>
</dbReference>
<evidence type="ECO:0000256" key="18">
    <source>
        <dbReference type="ARBA" id="ARBA00022824"/>
    </source>
</evidence>
<keyword evidence="17" id="KW-0788">Thiol protease</keyword>
<keyword evidence="20 25" id="KW-1133">Transmembrane helix</keyword>
<feature type="compositionally biased region" description="Polar residues" evidence="24">
    <location>
        <begin position="1668"/>
        <end position="1681"/>
    </location>
</feature>
<evidence type="ECO:0000256" key="1">
    <source>
        <dbReference type="ARBA" id="ARBA00000707"/>
    </source>
</evidence>
<comment type="subunit">
    <text evidence="7">Component of the ER membrane protein complex (EMC).</text>
</comment>
<evidence type="ECO:0000256" key="15">
    <source>
        <dbReference type="ARBA" id="ARBA00022786"/>
    </source>
</evidence>
<comment type="similarity">
    <text evidence="6">Belongs to the peptidase C19 family.</text>
</comment>
<evidence type="ECO:0000256" key="4">
    <source>
        <dbReference type="ARBA" id="ARBA00004556"/>
    </source>
</evidence>
<dbReference type="GO" id="GO:0005789">
    <property type="term" value="C:endoplasmic reticulum membrane"/>
    <property type="evidence" value="ECO:0007669"/>
    <property type="project" value="UniProtKB-SubCell"/>
</dbReference>
<feature type="compositionally biased region" description="Low complexity" evidence="24">
    <location>
        <begin position="431"/>
        <end position="450"/>
    </location>
</feature>
<feature type="domain" description="CAP-Gly" evidence="27">
    <location>
        <begin position="305"/>
        <end position="348"/>
    </location>
</feature>
<dbReference type="GO" id="GO:0046872">
    <property type="term" value="F:metal ion binding"/>
    <property type="evidence" value="ECO:0007669"/>
    <property type="project" value="UniProtKB-KW"/>
</dbReference>
<keyword evidence="10" id="KW-0963">Cytoplasm</keyword>
<evidence type="ECO:0000256" key="12">
    <source>
        <dbReference type="ARBA" id="ARBA00022670"/>
    </source>
</evidence>
<feature type="transmembrane region" description="Helical" evidence="25">
    <location>
        <begin position="1210"/>
        <end position="1233"/>
    </location>
</feature>
<dbReference type="InterPro" id="IPR028889">
    <property type="entry name" value="USP"/>
</dbReference>
<dbReference type="Pfam" id="PF01302">
    <property type="entry name" value="CAP_GLY"/>
    <property type="match status" value="3"/>
</dbReference>
<dbReference type="Gene3D" id="2.30.30.190">
    <property type="entry name" value="CAP Gly-rich-like domain"/>
    <property type="match status" value="3"/>
</dbReference>
<keyword evidence="12" id="KW-0645">Protease</keyword>
<dbReference type="GO" id="GO:0006508">
    <property type="term" value="P:proteolysis"/>
    <property type="evidence" value="ECO:0007669"/>
    <property type="project" value="UniProtKB-KW"/>
</dbReference>
<dbReference type="FunFam" id="2.30.30.190:FF:000007">
    <property type="entry name" value="Putative ubiquitin carboxyl-terminal hydrolase CYLD"/>
    <property type="match status" value="1"/>
</dbReference>
<evidence type="ECO:0000256" key="6">
    <source>
        <dbReference type="ARBA" id="ARBA00009085"/>
    </source>
</evidence>
<dbReference type="SMART" id="SM01052">
    <property type="entry name" value="CAP_GLY"/>
    <property type="match status" value="3"/>
</dbReference>
<feature type="compositionally biased region" description="Pro residues" evidence="24">
    <location>
        <begin position="406"/>
        <end position="430"/>
    </location>
</feature>
<keyword evidence="18" id="KW-0256">Endoplasmic reticulum</keyword>
<keyword evidence="15" id="KW-0833">Ubl conjugation pathway</keyword>
<dbReference type="Pfam" id="PF01553">
    <property type="entry name" value="Acyltransferase"/>
    <property type="match status" value="1"/>
</dbReference>
<feature type="transmembrane region" description="Helical" evidence="25">
    <location>
        <begin position="1044"/>
        <end position="1069"/>
    </location>
</feature>
<dbReference type="EMBL" id="JAPTMU010000001">
    <property type="protein sequence ID" value="KAJ4949605.1"/>
    <property type="molecule type" value="Genomic_DNA"/>
</dbReference>
<organism evidence="28 29">
    <name type="scientific">Pogonophryne albipinna</name>
    <dbReference type="NCBI Taxonomy" id="1090488"/>
    <lineage>
        <taxon>Eukaryota</taxon>
        <taxon>Metazoa</taxon>
        <taxon>Chordata</taxon>
        <taxon>Craniata</taxon>
        <taxon>Vertebrata</taxon>
        <taxon>Euteleostomi</taxon>
        <taxon>Actinopterygii</taxon>
        <taxon>Neopterygii</taxon>
        <taxon>Teleostei</taxon>
        <taxon>Neoteleostei</taxon>
        <taxon>Acanthomorphata</taxon>
        <taxon>Eupercaria</taxon>
        <taxon>Perciformes</taxon>
        <taxon>Notothenioidei</taxon>
        <taxon>Pogonophryne</taxon>
    </lineage>
</organism>
<dbReference type="InterPro" id="IPR038765">
    <property type="entry name" value="Papain-like_cys_pep_sf"/>
</dbReference>
<evidence type="ECO:0000256" key="17">
    <source>
        <dbReference type="ARBA" id="ARBA00022807"/>
    </source>
</evidence>
<dbReference type="InterPro" id="IPR002123">
    <property type="entry name" value="Plipid/glycerol_acylTrfase"/>
</dbReference>
<dbReference type="FunFam" id="3.90.70.10:FF:000206">
    <property type="entry name" value="Uncharacterized protein"/>
    <property type="match status" value="1"/>
</dbReference>
<evidence type="ECO:0000256" key="8">
    <source>
        <dbReference type="ARBA" id="ARBA00012759"/>
    </source>
</evidence>
<keyword evidence="14" id="KW-0479">Metal-binding</keyword>
<feature type="domain" description="USP" evidence="26">
    <location>
        <begin position="608"/>
        <end position="984"/>
    </location>
</feature>
<dbReference type="Proteomes" id="UP001219934">
    <property type="component" value="Unassembled WGS sequence"/>
</dbReference>
<evidence type="ECO:0000256" key="10">
    <source>
        <dbReference type="ARBA" id="ARBA00022490"/>
    </source>
</evidence>
<dbReference type="SUPFAM" id="SSF74924">
    <property type="entry name" value="Cap-Gly domain"/>
    <property type="match status" value="3"/>
</dbReference>
<evidence type="ECO:0000256" key="9">
    <source>
        <dbReference type="ARBA" id="ARBA00020820"/>
    </source>
</evidence>
<keyword evidence="21 25" id="KW-0472">Membrane</keyword>
<dbReference type="InterPro" id="IPR045252">
    <property type="entry name" value="LPCAT1-like"/>
</dbReference>
<dbReference type="GO" id="GO:0008374">
    <property type="term" value="F:O-acyltransferase activity"/>
    <property type="evidence" value="ECO:0007669"/>
    <property type="project" value="InterPro"/>
</dbReference>
<accession>A0AAD6BTU5</accession>
<feature type="domain" description="CAP-Gly" evidence="27">
    <location>
        <begin position="508"/>
        <end position="551"/>
    </location>
</feature>
<dbReference type="GO" id="GO:0005813">
    <property type="term" value="C:centrosome"/>
    <property type="evidence" value="ECO:0007669"/>
    <property type="project" value="UniProtKB-SubCell"/>
</dbReference>
<evidence type="ECO:0000256" key="7">
    <source>
        <dbReference type="ARBA" id="ARBA00011276"/>
    </source>
</evidence>
<proteinExistence type="inferred from homology"/>
<comment type="pathway">
    <text evidence="22">Phospholipid metabolism.</text>
</comment>
<evidence type="ECO:0000256" key="16">
    <source>
        <dbReference type="ARBA" id="ARBA00022801"/>
    </source>
</evidence>
<evidence type="ECO:0000313" key="28">
    <source>
        <dbReference type="EMBL" id="KAJ4949605.1"/>
    </source>
</evidence>
<evidence type="ECO:0000313" key="29">
    <source>
        <dbReference type="Proteomes" id="UP001219934"/>
    </source>
</evidence>
<dbReference type="SUPFAM" id="SSF54001">
    <property type="entry name" value="Cysteine proteinases"/>
    <property type="match status" value="1"/>
</dbReference>
<evidence type="ECO:0000256" key="3">
    <source>
        <dbReference type="ARBA" id="ARBA00004477"/>
    </source>
</evidence>
<dbReference type="SMART" id="SM00563">
    <property type="entry name" value="PlsC"/>
    <property type="match status" value="1"/>
</dbReference>
<evidence type="ECO:0000256" key="21">
    <source>
        <dbReference type="ARBA" id="ARBA00023136"/>
    </source>
</evidence>
<feature type="region of interest" description="Disordered" evidence="24">
    <location>
        <begin position="1664"/>
        <end position="1684"/>
    </location>
</feature>
<evidence type="ECO:0000256" key="14">
    <source>
        <dbReference type="ARBA" id="ARBA00022723"/>
    </source>
</evidence>
<evidence type="ECO:0000256" key="2">
    <source>
        <dbReference type="ARBA" id="ARBA00004300"/>
    </source>
</evidence>
<dbReference type="Pfam" id="PF06417">
    <property type="entry name" value="EMC4"/>
    <property type="match status" value="1"/>
</dbReference>
<comment type="subcellular location">
    <subcellularLocation>
        <location evidence="2">Cytoplasm</location>
        <location evidence="2">Cytoskeleton</location>
        <location evidence="2">Microtubule organizing center</location>
        <location evidence="2">Centrosome</location>
    </subcellularLocation>
    <subcellularLocation>
        <location evidence="4">Cytoplasm</location>
        <location evidence="4">Perinuclear region</location>
    </subcellularLocation>
    <subcellularLocation>
        <location evidence="3">Endoplasmic reticulum membrane</location>
        <topology evidence="3">Multi-pass membrane protein</topology>
    </subcellularLocation>
</comment>
<protein>
    <recommendedName>
        <fullName evidence="9">ER membrane protein complex subunit 4</fullName>
        <ecNumber evidence="8">3.4.19.12</ecNumber>
    </recommendedName>
    <alternativeName>
        <fullName evidence="23">Transmembrane protein 85</fullName>
    </alternativeName>
</protein>
<evidence type="ECO:0000256" key="5">
    <source>
        <dbReference type="ARBA" id="ARBA00007715"/>
    </source>
</evidence>
<feature type="compositionally biased region" description="Basic and acidic residues" evidence="24">
    <location>
        <begin position="196"/>
        <end position="205"/>
    </location>
</feature>
<dbReference type="InterPro" id="IPR000938">
    <property type="entry name" value="CAP-Gly_domain"/>
</dbReference>
<name>A0AAD6BTU5_9TELE</name>
<dbReference type="PROSITE" id="PS50245">
    <property type="entry name" value="CAP_GLY_2"/>
    <property type="match status" value="2"/>
</dbReference>
<dbReference type="PANTHER" id="PTHR11830">
    <property type="entry name" value="40S RIBOSOMAL PROTEIN S3A"/>
    <property type="match status" value="1"/>
</dbReference>
<dbReference type="InterPro" id="IPR036859">
    <property type="entry name" value="CAP-Gly_dom_sf"/>
</dbReference>
<evidence type="ECO:0000259" key="27">
    <source>
        <dbReference type="PROSITE" id="PS50245"/>
    </source>
</evidence>
<evidence type="ECO:0000256" key="23">
    <source>
        <dbReference type="ARBA" id="ARBA00031143"/>
    </source>
</evidence>
<evidence type="ECO:0000256" key="19">
    <source>
        <dbReference type="ARBA" id="ARBA00022833"/>
    </source>
</evidence>
<evidence type="ECO:0000256" key="11">
    <source>
        <dbReference type="ARBA" id="ARBA00022553"/>
    </source>
</evidence>
<keyword evidence="19" id="KW-0862">Zinc</keyword>
<dbReference type="FunFam" id="2.30.30.190:FF:000004">
    <property type="entry name" value="Putative ubiquitin carboxyl-terminal hydrolase CYLD"/>
    <property type="match status" value="1"/>
</dbReference>
<dbReference type="CDD" id="cd07991">
    <property type="entry name" value="LPLAT_LPCAT1-like"/>
    <property type="match status" value="1"/>
</dbReference>
<keyword evidence="16" id="KW-0378">Hydrolase</keyword>
<dbReference type="GO" id="GO:0048471">
    <property type="term" value="C:perinuclear region of cytoplasm"/>
    <property type="evidence" value="ECO:0007669"/>
    <property type="project" value="UniProtKB-SubCell"/>
</dbReference>
<dbReference type="SUPFAM" id="SSF69593">
    <property type="entry name" value="Glycerol-3-phosphate (1)-acyltransferase"/>
    <property type="match status" value="1"/>
</dbReference>
<feature type="region of interest" description="Disordered" evidence="24">
    <location>
        <begin position="193"/>
        <end position="256"/>
    </location>
</feature>
<sequence length="1691" mass="186322">MSGAHEQTRKRRPPKMFLISTDLKVQDQVDGTIKLLRGFICQEQEAGRSRGDSYWVKVLDNDLMLKIEKKFLLEVPSDLSGLLEAVSDPEARLKLLRDPGKLQTCASLPVDSPLWVQIGQQDELAEADLKYIGPRSRGSSAVYFGVQLKGSAAGKGSSNGSFKDQRLFSCPEACALFLPVSHVHIRTWTRNNMQDAQERAKERDRHRSSHGNGQRGNGQHGNGQHNNERQHPQHQGRHISFHHPRPSSPPVGFLPRTAESAPITAQNQNQVRAPASPPPLHVGQRVMFPIEDNVYGGEVCFCGLLPSRSSSGMYVGILLDAPVGQWDGLYKGEKLCNIPSPLYGALVPINKVSSDSRPHHHTPPHQVTKSILKPAPPPIKPLPLSAPHSAPKVALMPPGKQGVKVPPLPPPKPNNKPLLPPLTAPKPLSPTSPTFTPTHTPTHTPTRTSPEQPHHNGVHGPPSPSLRSPVSSEAVEEDGEAGLDGGLEVGSMVEVNDPPLFGVIHWIGRINGVGEPVAGIELDQDLSAGTDGSYLGERHFRCPANKGLFVKLRNCRRDSRFPAPETPVNQVERCNSIAFAEWGSERVEDNSPPVEGEEAAELYEGWKRGIQGHLNSCYLDATLFSLFSCCSSADWVLFWPSDPDSDSSLAQDLLRCEIVNPLRRYGYVCASKTMALRRLLEAANSNMGFTNQEKDPEEFLNKLFQLLQVEPLLKIRSMTQQPQEGHLYQLFPPTLPPSPTSPLLISPIGSPIPLAPPSPSRMRVASVQTLLESSFLHAGLKFVEAPSCLLLLMPRFGKDFKMFDAILPTLSLDITDLLDDTLRQCSICQAVAEWECLQCYEDPDITPGRLKQYCSTCNTQVHSHRKRASHHPVDVAVPGGPWTGPLLSARQRMSLFAVTCIETSHYVSFVKHGPLPTDWMFFDSMADREGEQNGFNIPHVKACPEVGRFLSLSEQELSRVDPVSIRESARRLLCDSYMCLYHSPDLSLTRGDRQGGQGDVVYPIGFSEKPVPDTSIQETDKNLVEKRCWDVALGPLKQIPMNLFIMYMSGNTISIFPIMMVCMMAWRPIQALMSMSATFKLLESSSQQWLQGLVYLVGNLLGSALAIYKCQSMGLLPTHSSDWLAFIGPPERMEIMGGGMVLALSTGGSVSGADWSDLPYRPTHGRTYHGEDRIRPRVAVGRPVTLRGGGTGEEESVYKKEKDGQFFRKGIILGSVLFPLRITLTALIFLMMWPLARLRSAGLSAEERSRPITGWRRWLLHPIIKFLSRSAFFCLGFMWTKVKGRCADLKEAPVLVVAPHSSFLDMLVLPQTELATVVSRSENTSLPVVGALLEFNQSVMVSRKDPESRRKAVAQLTERLTSGGYWPQMLMFPEGTTTNGSSLIKFKPGAFLAGVPVQPVLLRYPNKLDSVRWTYKGTSWVETLWYTASQFYTNSTVEFMPVYTPSEEEKKDPNLYADNVQKLMAKALGVPSTDYVMEGRVPVNKVGGLSLPIDSPARDTLSLLHQSGLEAHDVEAALVRMIDRCQSGAQGSKCSAEELASILGLTDAQTAGSICSFYSKDESVDLRQIYLSVSAVSGFVSFSTLLHTAFTLFDAEGSSSLSAEQLSGLMGALLGFPQHRTADLYSQASEEGQLTEENLLRVLTSHLTYQKVVKEYLQPEEEAGSLANGKSVNNNGNTLNGHGSIHYKKFE</sequence>
<keyword evidence="11" id="KW-0597">Phosphoprotein</keyword>